<keyword evidence="2" id="KW-1133">Transmembrane helix</keyword>
<keyword evidence="2" id="KW-0812">Transmembrane</keyword>
<evidence type="ECO:0000256" key="3">
    <source>
        <dbReference type="SAM" id="SignalP"/>
    </source>
</evidence>
<evidence type="ECO:0000313" key="6">
    <source>
        <dbReference type="Proteomes" id="UP001299220"/>
    </source>
</evidence>
<dbReference type="RefSeq" id="WP_235323947.1">
    <property type="nucleotide sequence ID" value="NZ_JAFBIT010000003.1"/>
</dbReference>
<keyword evidence="6" id="KW-1185">Reference proteome</keyword>
<protein>
    <submittedName>
        <fullName evidence="5">DUF4349 domain-containing protein</fullName>
    </submittedName>
</protein>
<feature type="signal peptide" evidence="3">
    <location>
        <begin position="1"/>
        <end position="23"/>
    </location>
</feature>
<feature type="domain" description="DUF4349" evidence="4">
    <location>
        <begin position="84"/>
        <end position="292"/>
    </location>
</feature>
<dbReference type="InterPro" id="IPR025645">
    <property type="entry name" value="DUF4349"/>
</dbReference>
<feature type="chain" id="PRO_5046230560" evidence="3">
    <location>
        <begin position="24"/>
        <end position="317"/>
    </location>
</feature>
<proteinExistence type="predicted"/>
<comment type="caution">
    <text evidence="5">The sequence shown here is derived from an EMBL/GenBank/DDBJ whole genome shotgun (WGS) entry which is preliminary data.</text>
</comment>
<dbReference type="Pfam" id="PF14257">
    <property type="entry name" value="DUF4349"/>
    <property type="match status" value="1"/>
</dbReference>
<keyword evidence="3" id="KW-0732">Signal</keyword>
<keyword evidence="1" id="KW-0175">Coiled coil</keyword>
<evidence type="ECO:0000313" key="5">
    <source>
        <dbReference type="EMBL" id="MCF2652908.1"/>
    </source>
</evidence>
<sequence length="317" mass="34594">MKRKWMASLLCALALVFTCTACAGNASDKSASSTASYAVSGDYAAEAGGADWDGGDYATTEEAMDEAGAQIKEITGDTLPQDGRKIIRNTSLTVETTEFDESAALLKQAVTQAGGYIEYSSQYAGGSTRSASYTCRIPAEQYGMFLENVRGAGSVVRTEESTQDATSQYIDLEARLKSLRTQENRLLELMENSGSLEELLAVQDKLSEVQYQIENYTGQMKALENRIDYSTVEIDLEEVETYTPIEPGFGERAAEAFRNMVNGVKNGAQGFVLLLIYVSPLILVAAVALIVVLIVVKRKKRRTPPQMPIPPQDMQQK</sequence>
<evidence type="ECO:0000259" key="4">
    <source>
        <dbReference type="Pfam" id="PF14257"/>
    </source>
</evidence>
<organism evidence="5 6">
    <name type="scientific">Anaeromassilibacillus senegalensis</name>
    <dbReference type="NCBI Taxonomy" id="1673717"/>
    <lineage>
        <taxon>Bacteria</taxon>
        <taxon>Bacillati</taxon>
        <taxon>Bacillota</taxon>
        <taxon>Clostridia</taxon>
        <taxon>Eubacteriales</taxon>
        <taxon>Acutalibacteraceae</taxon>
        <taxon>Anaeromassilibacillus</taxon>
    </lineage>
</organism>
<dbReference type="Proteomes" id="UP001299220">
    <property type="component" value="Unassembled WGS sequence"/>
</dbReference>
<evidence type="ECO:0000256" key="1">
    <source>
        <dbReference type="SAM" id="Coils"/>
    </source>
</evidence>
<feature type="transmembrane region" description="Helical" evidence="2">
    <location>
        <begin position="271"/>
        <end position="296"/>
    </location>
</feature>
<dbReference type="EMBL" id="JAFBIT010000003">
    <property type="protein sequence ID" value="MCF2652908.1"/>
    <property type="molecule type" value="Genomic_DNA"/>
</dbReference>
<gene>
    <name evidence="5" type="ORF">JQM67_09875</name>
</gene>
<feature type="coiled-coil region" evidence="1">
    <location>
        <begin position="162"/>
        <end position="226"/>
    </location>
</feature>
<keyword evidence="2" id="KW-0472">Membrane</keyword>
<reference evidence="5 6" key="1">
    <citation type="submission" date="2020-12" db="EMBL/GenBank/DDBJ databases">
        <title>Whole genome sequences of gut porcine anaerobes.</title>
        <authorList>
            <person name="Kubasova T."/>
            <person name="Jahodarova E."/>
            <person name="Rychlik I."/>
        </authorList>
    </citation>
    <scope>NUCLEOTIDE SEQUENCE [LARGE SCALE GENOMIC DNA]</scope>
    <source>
        <strain evidence="5 6">An867</strain>
    </source>
</reference>
<evidence type="ECO:0000256" key="2">
    <source>
        <dbReference type="SAM" id="Phobius"/>
    </source>
</evidence>
<name>A0ABS9CPN2_9FIRM</name>
<accession>A0ABS9CPN2</accession>